<sequence length="215" mass="24221">MTAHTRSDCSIPYIFFDFGGVLAEEGFYQGLHVIARENGLDPAWFVPLAVETILKTGYVLGKGTESEYWSALRQQTGVDWSDDQLRETILNHFVPRPAMLQLLSVLAEDPVHLGLLSDQTDWLDELDARYGLYTFFDSVNNSYVTGLHKGQPACFELALKTVRAEAKDCLFIDDNPNNIRVAREVGLETILFRDLSGFAADFRRYCPQAVQSVFS</sequence>
<dbReference type="eggNOG" id="COG1011">
    <property type="taxonomic scope" value="Bacteria"/>
</dbReference>
<dbReference type="PANTHER" id="PTHR43611">
    <property type="entry name" value="ALPHA-D-GLUCOSE 1-PHOSPHATE PHOSPHATASE"/>
    <property type="match status" value="1"/>
</dbReference>
<keyword evidence="2" id="KW-1185">Reference proteome</keyword>
<dbReference type="SFLD" id="SFLDG01129">
    <property type="entry name" value="C1.5:_HAD__Beta-PGM__Phosphata"/>
    <property type="match status" value="1"/>
</dbReference>
<proteinExistence type="predicted"/>
<reference evidence="1 2" key="2">
    <citation type="journal article" date="2010" name="Stand. Genomic Sci.">
        <title>Complete genome sequence of Desulfohalobium retbaense type strain (HR(100)).</title>
        <authorList>
            <person name="Spring S."/>
            <person name="Nolan M."/>
            <person name="Lapidus A."/>
            <person name="Glavina Del Rio T."/>
            <person name="Copeland A."/>
            <person name="Tice H."/>
            <person name="Cheng J.F."/>
            <person name="Lucas S."/>
            <person name="Land M."/>
            <person name="Chen F."/>
            <person name="Bruce D."/>
            <person name="Goodwin L."/>
            <person name="Pitluck S."/>
            <person name="Ivanova N."/>
            <person name="Mavromatis K."/>
            <person name="Mikhailova N."/>
            <person name="Pati A."/>
            <person name="Chen A."/>
            <person name="Palaniappan K."/>
            <person name="Hauser L."/>
            <person name="Chang Y.J."/>
            <person name="Jeffries C.D."/>
            <person name="Munk C."/>
            <person name="Kiss H."/>
            <person name="Chain P."/>
            <person name="Han C."/>
            <person name="Brettin T."/>
            <person name="Detter J.C."/>
            <person name="Schuler E."/>
            <person name="Goker M."/>
            <person name="Rohde M."/>
            <person name="Bristow J."/>
            <person name="Eisen J.A."/>
            <person name="Markowitz V."/>
            <person name="Hugenholtz P."/>
            <person name="Kyrpides N.C."/>
            <person name="Klenk H.P."/>
        </authorList>
    </citation>
    <scope>NUCLEOTIDE SEQUENCE [LARGE SCALE GENOMIC DNA]</scope>
    <source>
        <strain evidence="1 2">DSM 5692</strain>
    </source>
</reference>
<dbReference type="STRING" id="485915.Dret_1023"/>
<organism evidence="1 2">
    <name type="scientific">Desulfohalobium retbaense (strain ATCC 49708 / DSM 5692 / JCM 16813 / HR100)</name>
    <dbReference type="NCBI Taxonomy" id="485915"/>
    <lineage>
        <taxon>Bacteria</taxon>
        <taxon>Pseudomonadati</taxon>
        <taxon>Thermodesulfobacteriota</taxon>
        <taxon>Desulfovibrionia</taxon>
        <taxon>Desulfovibrionales</taxon>
        <taxon>Desulfohalobiaceae</taxon>
        <taxon>Desulfohalobium</taxon>
    </lineage>
</organism>
<dbReference type="RefSeq" id="WP_015751462.1">
    <property type="nucleotide sequence ID" value="NC_013223.1"/>
</dbReference>
<dbReference type="SUPFAM" id="SSF56784">
    <property type="entry name" value="HAD-like"/>
    <property type="match status" value="1"/>
</dbReference>
<dbReference type="SFLD" id="SFLDS00003">
    <property type="entry name" value="Haloacid_Dehalogenase"/>
    <property type="match status" value="1"/>
</dbReference>
<dbReference type="PRINTS" id="PR00413">
    <property type="entry name" value="HADHALOGNASE"/>
</dbReference>
<dbReference type="AlphaFoldDB" id="C8X1Y8"/>
<dbReference type="HOGENOM" id="CLU_045011_9_5_7"/>
<gene>
    <name evidence="1" type="ordered locus">Dret_1023</name>
</gene>
<dbReference type="Proteomes" id="UP000001052">
    <property type="component" value="Chromosome"/>
</dbReference>
<dbReference type="InterPro" id="IPR036412">
    <property type="entry name" value="HAD-like_sf"/>
</dbReference>
<accession>C8X1Y8</accession>
<evidence type="ECO:0000313" key="1">
    <source>
        <dbReference type="EMBL" id="ACV68311.1"/>
    </source>
</evidence>
<dbReference type="InterPro" id="IPR006439">
    <property type="entry name" value="HAD-SF_hydro_IA"/>
</dbReference>
<dbReference type="GO" id="GO:0016787">
    <property type="term" value="F:hydrolase activity"/>
    <property type="evidence" value="ECO:0007669"/>
    <property type="project" value="UniProtKB-KW"/>
</dbReference>
<keyword evidence="1" id="KW-0378">Hydrolase</keyword>
<name>C8X1Y8_DESRD</name>
<evidence type="ECO:0000313" key="2">
    <source>
        <dbReference type="Proteomes" id="UP000001052"/>
    </source>
</evidence>
<dbReference type="Pfam" id="PF00702">
    <property type="entry name" value="Hydrolase"/>
    <property type="match status" value="1"/>
</dbReference>
<dbReference type="PANTHER" id="PTHR43611:SF3">
    <property type="entry name" value="FLAVIN MONONUCLEOTIDE HYDROLASE 1, CHLOROPLATIC"/>
    <property type="match status" value="1"/>
</dbReference>
<dbReference type="Gene3D" id="3.40.50.1000">
    <property type="entry name" value="HAD superfamily/HAD-like"/>
    <property type="match status" value="1"/>
</dbReference>
<dbReference type="KEGG" id="drt:Dret_1023"/>
<dbReference type="EMBL" id="CP001734">
    <property type="protein sequence ID" value="ACV68311.1"/>
    <property type="molecule type" value="Genomic_DNA"/>
</dbReference>
<reference evidence="2" key="1">
    <citation type="submission" date="2009-09" db="EMBL/GenBank/DDBJ databases">
        <title>The complete chromosome of Desulfohalobium retbaense DSM 5692.</title>
        <authorList>
            <consortium name="US DOE Joint Genome Institute (JGI-PGF)"/>
            <person name="Lucas S."/>
            <person name="Copeland A."/>
            <person name="Lapidus A."/>
            <person name="Glavina del Rio T."/>
            <person name="Dalin E."/>
            <person name="Tice H."/>
            <person name="Bruce D."/>
            <person name="Goodwin L."/>
            <person name="Pitluck S."/>
            <person name="Kyrpides N."/>
            <person name="Mavromatis K."/>
            <person name="Ivanova N."/>
            <person name="Mikhailova N."/>
            <person name="Munk A.C."/>
            <person name="Brettin T."/>
            <person name="Detter J.C."/>
            <person name="Han C."/>
            <person name="Tapia R."/>
            <person name="Larimer F."/>
            <person name="Land M."/>
            <person name="Hauser L."/>
            <person name="Markowitz V."/>
            <person name="Cheng J.-F."/>
            <person name="Hugenholtz P."/>
            <person name="Woyke T."/>
            <person name="Wu D."/>
            <person name="Spring S."/>
            <person name="Klenk H.-P."/>
            <person name="Eisen J.A."/>
        </authorList>
    </citation>
    <scope>NUCLEOTIDE SEQUENCE [LARGE SCALE GENOMIC DNA]</scope>
    <source>
        <strain evidence="2">DSM 5692</strain>
    </source>
</reference>
<dbReference type="InterPro" id="IPR023214">
    <property type="entry name" value="HAD_sf"/>
</dbReference>
<dbReference type="NCBIfam" id="TIGR01509">
    <property type="entry name" value="HAD-SF-IA-v3"/>
    <property type="match status" value="1"/>
</dbReference>
<dbReference type="CDD" id="cd02603">
    <property type="entry name" value="HAD_sEH-N_like"/>
    <property type="match status" value="1"/>
</dbReference>
<protein>
    <submittedName>
        <fullName evidence="1">HAD-superfamily hydrolase, subfamily IA, variant 3</fullName>
    </submittedName>
</protein>